<dbReference type="AlphaFoldDB" id="A0A380MQU8"/>
<dbReference type="InterPro" id="IPR020846">
    <property type="entry name" value="MFS_dom"/>
</dbReference>
<keyword evidence="4 7" id="KW-0812">Transmembrane</keyword>
<feature type="transmembrane region" description="Helical" evidence="7">
    <location>
        <begin position="356"/>
        <end position="373"/>
    </location>
</feature>
<feature type="transmembrane region" description="Helical" evidence="7">
    <location>
        <begin position="285"/>
        <end position="303"/>
    </location>
</feature>
<keyword evidence="2" id="KW-0813">Transport</keyword>
<protein>
    <submittedName>
        <fullName evidence="9">High-copy suppressor of rspA</fullName>
    </submittedName>
</protein>
<dbReference type="PANTHER" id="PTHR42718:SF46">
    <property type="entry name" value="BLR6921 PROTEIN"/>
    <property type="match status" value="1"/>
</dbReference>
<dbReference type="Pfam" id="PF07690">
    <property type="entry name" value="MFS_1"/>
    <property type="match status" value="1"/>
</dbReference>
<feature type="domain" description="Major facilitator superfamily (MFS) profile" evidence="8">
    <location>
        <begin position="1"/>
        <end position="412"/>
    </location>
</feature>
<keyword evidence="10" id="KW-1185">Reference proteome</keyword>
<proteinExistence type="predicted"/>
<evidence type="ECO:0000256" key="4">
    <source>
        <dbReference type="ARBA" id="ARBA00022692"/>
    </source>
</evidence>
<keyword evidence="6 7" id="KW-0472">Membrane</keyword>
<reference evidence="9 10" key="1">
    <citation type="submission" date="2018-06" db="EMBL/GenBank/DDBJ databases">
        <authorList>
            <consortium name="Pathogen Informatics"/>
            <person name="Doyle S."/>
        </authorList>
    </citation>
    <scope>NUCLEOTIDE SEQUENCE [LARGE SCALE GENOMIC DNA]</scope>
    <source>
        <strain evidence="9 10">NCTC13337</strain>
    </source>
</reference>
<dbReference type="Proteomes" id="UP000254601">
    <property type="component" value="Unassembled WGS sequence"/>
</dbReference>
<evidence type="ECO:0000256" key="3">
    <source>
        <dbReference type="ARBA" id="ARBA00022475"/>
    </source>
</evidence>
<dbReference type="PANTHER" id="PTHR42718">
    <property type="entry name" value="MAJOR FACILITATOR SUPERFAMILY MULTIDRUG TRANSPORTER MFSC"/>
    <property type="match status" value="1"/>
</dbReference>
<dbReference type="PROSITE" id="PS50850">
    <property type="entry name" value="MFS"/>
    <property type="match status" value="1"/>
</dbReference>
<evidence type="ECO:0000313" key="9">
    <source>
        <dbReference type="EMBL" id="SUO94554.1"/>
    </source>
</evidence>
<organism evidence="9 10">
    <name type="scientific">Suttonella ornithocola</name>
    <dbReference type="NCBI Taxonomy" id="279832"/>
    <lineage>
        <taxon>Bacteria</taxon>
        <taxon>Pseudomonadati</taxon>
        <taxon>Pseudomonadota</taxon>
        <taxon>Gammaproteobacteria</taxon>
        <taxon>Cardiobacteriales</taxon>
        <taxon>Cardiobacteriaceae</taxon>
        <taxon>Suttonella</taxon>
    </lineage>
</organism>
<dbReference type="Gene3D" id="1.20.1720.10">
    <property type="entry name" value="Multidrug resistance protein D"/>
    <property type="match status" value="1"/>
</dbReference>
<feature type="transmembrane region" description="Helical" evidence="7">
    <location>
        <begin position="385"/>
        <end position="405"/>
    </location>
</feature>
<evidence type="ECO:0000256" key="6">
    <source>
        <dbReference type="ARBA" id="ARBA00023136"/>
    </source>
</evidence>
<dbReference type="CDD" id="cd17503">
    <property type="entry name" value="MFS_LmrB_MDR_like"/>
    <property type="match status" value="1"/>
</dbReference>
<gene>
    <name evidence="9" type="primary">hsrA</name>
    <name evidence="9" type="ORF">NCTC13337_00806</name>
</gene>
<keyword evidence="5 7" id="KW-1133">Transmembrane helix</keyword>
<dbReference type="GO" id="GO:0005886">
    <property type="term" value="C:plasma membrane"/>
    <property type="evidence" value="ECO:0007669"/>
    <property type="project" value="UniProtKB-SubCell"/>
</dbReference>
<feature type="transmembrane region" description="Helical" evidence="7">
    <location>
        <begin position="181"/>
        <end position="198"/>
    </location>
</feature>
<dbReference type="InterPro" id="IPR036259">
    <property type="entry name" value="MFS_trans_sf"/>
</dbReference>
<dbReference type="EMBL" id="UHIC01000001">
    <property type="protein sequence ID" value="SUO94554.1"/>
    <property type="molecule type" value="Genomic_DNA"/>
</dbReference>
<evidence type="ECO:0000256" key="5">
    <source>
        <dbReference type="ARBA" id="ARBA00022989"/>
    </source>
</evidence>
<evidence type="ECO:0000256" key="7">
    <source>
        <dbReference type="SAM" id="Phobius"/>
    </source>
</evidence>
<dbReference type="GO" id="GO:0022857">
    <property type="term" value="F:transmembrane transporter activity"/>
    <property type="evidence" value="ECO:0007669"/>
    <property type="project" value="InterPro"/>
</dbReference>
<feature type="transmembrane region" description="Helical" evidence="7">
    <location>
        <begin position="31"/>
        <end position="50"/>
    </location>
</feature>
<evidence type="ECO:0000256" key="2">
    <source>
        <dbReference type="ARBA" id="ARBA00022448"/>
    </source>
</evidence>
<feature type="transmembrane region" description="Helical" evidence="7">
    <location>
        <begin position="157"/>
        <end position="175"/>
    </location>
</feature>
<feature type="transmembrane region" description="Helical" evidence="7">
    <location>
        <begin position="219"/>
        <end position="240"/>
    </location>
</feature>
<comment type="subcellular location">
    <subcellularLocation>
        <location evidence="1">Cell membrane</location>
        <topology evidence="1">Multi-pass membrane protein</topology>
    </subcellularLocation>
</comment>
<dbReference type="SUPFAM" id="SSF103473">
    <property type="entry name" value="MFS general substrate transporter"/>
    <property type="match status" value="1"/>
</dbReference>
<evidence type="ECO:0000313" key="10">
    <source>
        <dbReference type="Proteomes" id="UP000254601"/>
    </source>
</evidence>
<feature type="transmembrane region" description="Helical" evidence="7">
    <location>
        <begin position="56"/>
        <end position="77"/>
    </location>
</feature>
<feature type="transmembrane region" description="Helical" evidence="7">
    <location>
        <begin position="309"/>
        <end position="335"/>
    </location>
</feature>
<accession>A0A380MQU8</accession>
<feature type="transmembrane region" description="Helical" evidence="7">
    <location>
        <begin position="6"/>
        <end position="24"/>
    </location>
</feature>
<keyword evidence="3" id="KW-1003">Cell membrane</keyword>
<dbReference type="Gene3D" id="1.20.1250.20">
    <property type="entry name" value="MFS general substrate transporter like domains"/>
    <property type="match status" value="1"/>
</dbReference>
<evidence type="ECO:0000256" key="1">
    <source>
        <dbReference type="ARBA" id="ARBA00004651"/>
    </source>
</evidence>
<dbReference type="InterPro" id="IPR011701">
    <property type="entry name" value="MFS"/>
</dbReference>
<evidence type="ECO:0000259" key="8">
    <source>
        <dbReference type="PROSITE" id="PS50850"/>
    </source>
</evidence>
<name>A0A380MQU8_9GAMM</name>
<feature type="transmembrane region" description="Helical" evidence="7">
    <location>
        <begin position="252"/>
        <end position="273"/>
    </location>
</feature>
<feature type="transmembrane region" description="Helical" evidence="7">
    <location>
        <begin position="89"/>
        <end position="111"/>
    </location>
</feature>
<sequence>MQSAIISYALTLALLMPLFGYLCDRYGTQRVFVVSMALFIFGSLLCAAAPSLSMLVFGRVVQGMGGAMLMPVPRLVIMRAYPKDRLLPVMNYVVTPALLGPVLGPLVGGYLVDYASWHWIFLINVPIGLAGLWMTLKLMPNFRATDTQHVHLDYAGFLLFSGGAAGLTLFVETILHPASRLFGIICAVAGGICLYLYWQYARRAPDAIYAPNLWKVRTYRLGISGSIISRLGMNAVPFLLPLLLQVAFGYDAVLSGWMLAPIAVAAMIGKSLVAPLMKSFGYRKVLVYNTRIIGTLIALLALPNAHTPLWMLLPLLFIMGLCNSIQFTAMNTLTLADLRDWQAGSGNSLMAVNQQLGISFGIALGALLLNGFHNSGLADGNLHRAFQYTFIIIGMITFTSGWVFAHLHQRDGENLVHR</sequence>
<feature type="transmembrane region" description="Helical" evidence="7">
    <location>
        <begin position="117"/>
        <end position="136"/>
    </location>
</feature>